<dbReference type="RefSeq" id="WP_050668120.1">
    <property type="nucleotide sequence ID" value="NZ_LAIR01000001.1"/>
</dbReference>
<dbReference type="Proteomes" id="UP000037397">
    <property type="component" value="Unassembled WGS sequence"/>
</dbReference>
<accession>A0A0L6CPU5</accession>
<organism evidence="1 2">
    <name type="scientific">Luteipulveratus halotolerans</name>
    <dbReference type="NCBI Taxonomy" id="1631356"/>
    <lineage>
        <taxon>Bacteria</taxon>
        <taxon>Bacillati</taxon>
        <taxon>Actinomycetota</taxon>
        <taxon>Actinomycetes</taxon>
        <taxon>Micrococcales</taxon>
        <taxon>Dermacoccaceae</taxon>
        <taxon>Luteipulveratus</taxon>
    </lineage>
</organism>
<gene>
    <name evidence="1" type="ORF">VV01_00130</name>
</gene>
<evidence type="ECO:0000313" key="1">
    <source>
        <dbReference type="EMBL" id="KNX39680.1"/>
    </source>
</evidence>
<sequence length="87" mass="9587">MSLHYVGSIQQVHGPVDAVETCTCGGWRGPQCATPGGLRVHTRDSAGRRLVLRHVRPTSIRSEPDEQTPAPRIIKDLDELRRAMCGE</sequence>
<evidence type="ECO:0000313" key="2">
    <source>
        <dbReference type="Proteomes" id="UP000037397"/>
    </source>
</evidence>
<name>A0A0L6CPU5_9MICO</name>
<dbReference type="AlphaFoldDB" id="A0A0L6CPU5"/>
<protein>
    <submittedName>
        <fullName evidence="1">Uncharacterized protein</fullName>
    </submittedName>
</protein>
<proteinExistence type="predicted"/>
<dbReference type="STRING" id="1631356.VV01_00130"/>
<comment type="caution">
    <text evidence="1">The sequence shown here is derived from an EMBL/GenBank/DDBJ whole genome shotgun (WGS) entry which is preliminary data.</text>
</comment>
<reference evidence="2" key="1">
    <citation type="submission" date="2015-03" db="EMBL/GenBank/DDBJ databases">
        <title>Luteipulveratus halotolerans sp. nov., a novel actinobacterium (Dermacoccaceae) from Sarawak, Malaysia.</title>
        <authorList>
            <person name="Juboi H."/>
            <person name="Basik A."/>
            <person name="Shamsul S.S."/>
            <person name="Arnold P."/>
            <person name="Schmitt E.K."/>
            <person name="Sanglier J.-J."/>
            <person name="Yeo T."/>
        </authorList>
    </citation>
    <scope>NUCLEOTIDE SEQUENCE [LARGE SCALE GENOMIC DNA]</scope>
    <source>
        <strain evidence="2">C296001</strain>
    </source>
</reference>
<keyword evidence="2" id="KW-1185">Reference proteome</keyword>
<dbReference type="EMBL" id="LAIR01000001">
    <property type="protein sequence ID" value="KNX39680.1"/>
    <property type="molecule type" value="Genomic_DNA"/>
</dbReference>